<organism evidence="1 2">
    <name type="scientific">Cyanidioschyzon merolae (strain NIES-3377 / 10D)</name>
    <name type="common">Unicellular red alga</name>
    <dbReference type="NCBI Taxonomy" id="280699"/>
    <lineage>
        <taxon>Eukaryota</taxon>
        <taxon>Rhodophyta</taxon>
        <taxon>Bangiophyceae</taxon>
        <taxon>Cyanidiales</taxon>
        <taxon>Cyanidiaceae</taxon>
        <taxon>Cyanidioschyzon</taxon>
    </lineage>
</organism>
<reference evidence="1 2" key="1">
    <citation type="journal article" date="2004" name="Nature">
        <title>Genome sequence of the ultrasmall unicellular red alga Cyanidioschyzon merolae 10D.</title>
        <authorList>
            <person name="Matsuzaki M."/>
            <person name="Misumi O."/>
            <person name="Shin-i T."/>
            <person name="Maruyama S."/>
            <person name="Takahara M."/>
            <person name="Miyagishima S."/>
            <person name="Mori T."/>
            <person name="Nishida K."/>
            <person name="Yagisawa F."/>
            <person name="Nishida K."/>
            <person name="Yoshida Y."/>
            <person name="Nishimura Y."/>
            <person name="Nakao S."/>
            <person name="Kobayashi T."/>
            <person name="Momoyama Y."/>
            <person name="Higashiyama T."/>
            <person name="Minoda A."/>
            <person name="Sano M."/>
            <person name="Nomoto H."/>
            <person name="Oishi K."/>
            <person name="Hayashi H."/>
            <person name="Ohta F."/>
            <person name="Nishizaka S."/>
            <person name="Haga S."/>
            <person name="Miura S."/>
            <person name="Morishita T."/>
            <person name="Kabeya Y."/>
            <person name="Terasawa K."/>
            <person name="Suzuki Y."/>
            <person name="Ishii Y."/>
            <person name="Asakawa S."/>
            <person name="Takano H."/>
            <person name="Ohta N."/>
            <person name="Kuroiwa H."/>
            <person name="Tanaka K."/>
            <person name="Shimizu N."/>
            <person name="Sugano S."/>
            <person name="Sato N."/>
            <person name="Nozaki H."/>
            <person name="Ogasawara N."/>
            <person name="Kohara Y."/>
            <person name="Kuroiwa T."/>
        </authorList>
    </citation>
    <scope>NUCLEOTIDE SEQUENCE [LARGE SCALE GENOMIC DNA]</scope>
    <source>
        <strain evidence="1 2">10D</strain>
    </source>
</reference>
<dbReference type="GeneID" id="16992185"/>
<dbReference type="EMBL" id="AP006483">
    <property type="protein sequence ID" value="BAM78770.1"/>
    <property type="molecule type" value="Genomic_DNA"/>
</dbReference>
<protein>
    <submittedName>
        <fullName evidence="1">Uncharacterized protein</fullName>
    </submittedName>
</protein>
<proteinExistence type="predicted"/>
<name>M1V3J3_CYAM1</name>
<gene>
    <name evidence="1" type="ORF">CYME_CMA060C</name>
</gene>
<sequence>MPASWLPWIRIQECKIEFLRQPGRQAGRQADRWTDEIGSSNASIMRDHIFKHRLTRALYAFSSCRSASARPMSQHRRGRAWFMGSLHCASNANLIANGSIANPYKTGDFWETKGCSVGRTCKAASFVHSRTRGIREFETFYGLWGRTGYGIAICAMCRCRLDPRLLHTSPRRWRRIAKHTPRVVFAKRPINGPIVCYRLPVSNAANAPLSETAHRACGWVSFRASPDMVSVSTPSAALPLARERAGDIFSMAVMPLLLWMCSYKAMQISAERAWLCFRCAVFARNLTANDTSGTTRASPRFFSIDFVRAWACFDSVVLLRYSRIVWRTEANCSRGHAVVPADMSLLHCSR</sequence>
<dbReference type="RefSeq" id="XP_005535056.1">
    <property type="nucleotide sequence ID" value="XM_005534999.1"/>
</dbReference>
<dbReference type="Proteomes" id="UP000007014">
    <property type="component" value="Chromosome 1"/>
</dbReference>
<evidence type="ECO:0000313" key="1">
    <source>
        <dbReference type="EMBL" id="BAM78770.1"/>
    </source>
</evidence>
<keyword evidence="2" id="KW-1185">Reference proteome</keyword>
<dbReference type="HOGENOM" id="CLU_793115_0_0_1"/>
<evidence type="ECO:0000313" key="2">
    <source>
        <dbReference type="Proteomes" id="UP000007014"/>
    </source>
</evidence>
<reference evidence="1 2" key="2">
    <citation type="journal article" date="2007" name="BMC Biol.">
        <title>A 100%-complete sequence reveals unusually simple genomic features in the hot-spring red alga Cyanidioschyzon merolae.</title>
        <authorList>
            <person name="Nozaki H."/>
            <person name="Takano H."/>
            <person name="Misumi O."/>
            <person name="Terasawa K."/>
            <person name="Matsuzaki M."/>
            <person name="Maruyama S."/>
            <person name="Nishida K."/>
            <person name="Yagisawa F."/>
            <person name="Yoshida Y."/>
            <person name="Fujiwara T."/>
            <person name="Takio S."/>
            <person name="Tamura K."/>
            <person name="Chung S.J."/>
            <person name="Nakamura S."/>
            <person name="Kuroiwa H."/>
            <person name="Tanaka K."/>
            <person name="Sato N."/>
            <person name="Kuroiwa T."/>
        </authorList>
    </citation>
    <scope>NUCLEOTIDE SEQUENCE [LARGE SCALE GENOMIC DNA]</scope>
    <source>
        <strain evidence="1 2">10D</strain>
    </source>
</reference>
<accession>M1V3J3</accession>
<dbReference type="AlphaFoldDB" id="M1V3J3"/>
<dbReference type="KEGG" id="cme:CYME_CMA060C"/>
<dbReference type="Gramene" id="CMA060CT">
    <property type="protein sequence ID" value="CMA060CT"/>
    <property type="gene ID" value="CMA060C"/>
</dbReference>